<comment type="caution">
    <text evidence="1">The sequence shown here is derived from an EMBL/GenBank/DDBJ whole genome shotgun (WGS) entry which is preliminary data.</text>
</comment>
<organism evidence="1 2">
    <name type="scientific">Gloeocapsopsis crepidinum LEGE 06123</name>
    <dbReference type="NCBI Taxonomy" id="588587"/>
    <lineage>
        <taxon>Bacteria</taxon>
        <taxon>Bacillati</taxon>
        <taxon>Cyanobacteriota</taxon>
        <taxon>Cyanophyceae</taxon>
        <taxon>Oscillatoriophycideae</taxon>
        <taxon>Chroococcales</taxon>
        <taxon>Chroococcaceae</taxon>
        <taxon>Gloeocapsopsis</taxon>
    </lineage>
</organism>
<name>A0ABR9UQT1_9CHRO</name>
<sequence>MAQTKLAKAFAEKREAELKKNEGKSEELRNFKTYSFKAHKTDIQRIEKLANHEGVPAGHIVSQILEQLFSDCEGLPLPEPQPKEAWYSKTVEYPLVKTIVNGKSPTIKVVSKVDRKYLPLPEVPGEMRNKSVPTAQDMESLVVSLQTSLLVNLINLSSAFQMKSQDVLDQAIDRFFLRRVHNAVRQLPDNRMADIQAKWDNASQLNDRKRLNGTLPTDGGAA</sequence>
<protein>
    <submittedName>
        <fullName evidence="1">Uncharacterized protein</fullName>
    </submittedName>
</protein>
<accession>A0ABR9UQT1</accession>
<dbReference type="EMBL" id="JADEWN010000019">
    <property type="protein sequence ID" value="MBE9190631.1"/>
    <property type="molecule type" value="Genomic_DNA"/>
</dbReference>
<proteinExistence type="predicted"/>
<dbReference type="Proteomes" id="UP000651156">
    <property type="component" value="Unassembled WGS sequence"/>
</dbReference>
<keyword evidence="2" id="KW-1185">Reference proteome</keyword>
<dbReference type="RefSeq" id="WP_193931805.1">
    <property type="nucleotide sequence ID" value="NZ_CAWPMZ010000040.1"/>
</dbReference>
<evidence type="ECO:0000313" key="1">
    <source>
        <dbReference type="EMBL" id="MBE9190631.1"/>
    </source>
</evidence>
<evidence type="ECO:0000313" key="2">
    <source>
        <dbReference type="Proteomes" id="UP000651156"/>
    </source>
</evidence>
<reference evidence="1 2" key="1">
    <citation type="submission" date="2020-10" db="EMBL/GenBank/DDBJ databases">
        <authorList>
            <person name="Castelo-Branco R."/>
            <person name="Eusebio N."/>
            <person name="Adriana R."/>
            <person name="Vieira A."/>
            <person name="Brugerolle De Fraissinette N."/>
            <person name="Rezende De Castro R."/>
            <person name="Schneider M.P."/>
            <person name="Vasconcelos V."/>
            <person name="Leao P.N."/>
        </authorList>
    </citation>
    <scope>NUCLEOTIDE SEQUENCE [LARGE SCALE GENOMIC DNA]</scope>
    <source>
        <strain evidence="1 2">LEGE 06123</strain>
    </source>
</reference>
<gene>
    <name evidence="1" type="ORF">IQ230_09705</name>
</gene>